<gene>
    <name evidence="1" type="ORF">ESCO13_00252</name>
</gene>
<evidence type="ECO:0000313" key="2">
    <source>
        <dbReference type="Proteomes" id="UP000225358"/>
    </source>
</evidence>
<protein>
    <submittedName>
        <fullName evidence="1">Uncharacterized protein</fullName>
    </submittedName>
</protein>
<name>A0A1D7XFL8_9CAUD</name>
<dbReference type="InterPro" id="IPR057121">
    <property type="entry name" value="Phage_tudor-like"/>
</dbReference>
<dbReference type="EMBL" id="KX552041">
    <property type="protein sequence ID" value="AOQ27375.1"/>
    <property type="molecule type" value="Genomic_DNA"/>
</dbReference>
<proteinExistence type="predicted"/>
<dbReference type="Pfam" id="PF24144">
    <property type="entry name" value="Phage_tudor"/>
    <property type="match status" value="1"/>
</dbReference>
<reference evidence="1" key="1">
    <citation type="submission" date="2017-02" db="EMBL/GenBank/DDBJ databases">
        <title>Complete genome sequence of two Escherichia coli phages, vB_EcoM_ ESCO5 and vB_EcoM_ESCO13, which are related to phAPEC8.</title>
        <authorList>
            <person name="Trotereau A."/>
            <person name="Gonnet M."/>
            <person name="Viardot A."/>
            <person name="Lalmanach A.-C."/>
            <person name="Guabiraba R."/>
            <person name="Chanteloup N."/>
            <person name="Schouler C."/>
        </authorList>
    </citation>
    <scope>NUCLEOTIDE SEQUENCE [LARGE SCALE GENOMIC DNA]</scope>
</reference>
<dbReference type="Proteomes" id="UP000225358">
    <property type="component" value="Segment"/>
</dbReference>
<accession>A0A1D7XFL8</accession>
<keyword evidence="2" id="KW-1185">Reference proteome</keyword>
<organism evidence="1 2">
    <name type="scientific">Escherichia phage ESCO13</name>
    <dbReference type="NCBI Taxonomy" id="1881104"/>
    <lineage>
        <taxon>Viruses</taxon>
        <taxon>Duplodnaviria</taxon>
        <taxon>Heunggongvirae</taxon>
        <taxon>Uroviricota</taxon>
        <taxon>Caudoviricetes</taxon>
        <taxon>Stephanstirmvirinae</taxon>
        <taxon>Phapecoctavirus</taxon>
        <taxon>Phapecoctavirus ESCO13</taxon>
    </lineage>
</organism>
<evidence type="ECO:0000313" key="1">
    <source>
        <dbReference type="EMBL" id="AOQ27375.1"/>
    </source>
</evidence>
<sequence length="95" mass="10779">MYYSQNEVANIKLAVGDLIVSPNYHWDNTDLVEVVTHVGFEGVVLYTLGGGVVGEMERYTTTKKLVSSYRMFLHQGSEEYATFLLKLDADREKAR</sequence>